<feature type="transmembrane region" description="Helical" evidence="1">
    <location>
        <begin position="53"/>
        <end position="86"/>
    </location>
</feature>
<sequence>MKNKKGLSRELLIVVAAMALALITAYIPQLSIFNIMIPAIYAVIGTITDNRYSILSIIITFFVLVIFVDVSYALSICIINAAPGIIVGKATRVCIERESRNISEPIYVGIIAFVISTVLYFLITQLILKVNLLDEFMKILEGSINTQISSIKEYQPQLIEDLNSKDLLIYFNNMLPMMLFLQGAISAFITYYLSIFFLKKMKWNVESPKFTGFYLPGNAVMTSFVLYLLVLFIKFVGSKLYTDLIMMNLQLVFSLMFIIQGIAVCIYYFRRWIKEGKVTNILFSGITLGLFGVMGVSFVGMIDSIIDFRKVRSYKST</sequence>
<feature type="transmembrane region" description="Helical" evidence="1">
    <location>
        <begin position="106"/>
        <end position="128"/>
    </location>
</feature>
<dbReference type="Pfam" id="PF09991">
    <property type="entry name" value="DUF2232"/>
    <property type="match status" value="1"/>
</dbReference>
<name>A0A1M5L9S0_9FIRM</name>
<dbReference type="Proteomes" id="UP000243255">
    <property type="component" value="Unassembled WGS sequence"/>
</dbReference>
<keyword evidence="1" id="KW-0472">Membrane</keyword>
<protein>
    <submittedName>
        <fullName evidence="2">Uncharacterized conserved protein YybS, DUF2232 family</fullName>
    </submittedName>
</protein>
<gene>
    <name evidence="2" type="ORF">SAMN04488530_10435</name>
</gene>
<dbReference type="PANTHER" id="PTHR41324:SF1">
    <property type="entry name" value="DUF2232 DOMAIN-CONTAINING PROTEIN"/>
    <property type="match status" value="1"/>
</dbReference>
<evidence type="ECO:0000313" key="3">
    <source>
        <dbReference type="Proteomes" id="UP000243255"/>
    </source>
</evidence>
<dbReference type="RefSeq" id="WP_073124132.1">
    <property type="nucleotide sequence ID" value="NZ_BAABCH010000006.1"/>
</dbReference>
<dbReference type="InterPro" id="IPR018710">
    <property type="entry name" value="DUF2232"/>
</dbReference>
<keyword evidence="1" id="KW-1133">Transmembrane helix</keyword>
<feature type="transmembrane region" description="Helical" evidence="1">
    <location>
        <begin position="210"/>
        <end position="233"/>
    </location>
</feature>
<feature type="transmembrane region" description="Helical" evidence="1">
    <location>
        <begin position="245"/>
        <end position="269"/>
    </location>
</feature>
<feature type="transmembrane region" description="Helical" evidence="1">
    <location>
        <begin position="177"/>
        <end position="198"/>
    </location>
</feature>
<dbReference type="AlphaFoldDB" id="A0A1M5L9S0"/>
<reference evidence="3" key="1">
    <citation type="submission" date="2016-11" db="EMBL/GenBank/DDBJ databases">
        <authorList>
            <person name="Varghese N."/>
            <person name="Submissions S."/>
        </authorList>
    </citation>
    <scope>NUCLEOTIDE SEQUENCE [LARGE SCALE GENOMIC DNA]</scope>
    <source>
        <strain evidence="3">DSM 2635</strain>
    </source>
</reference>
<dbReference type="STRING" id="1121321.SAMN04488530_10435"/>
<dbReference type="EMBL" id="FQWX01000004">
    <property type="protein sequence ID" value="SHG61173.1"/>
    <property type="molecule type" value="Genomic_DNA"/>
</dbReference>
<organism evidence="2 3">
    <name type="scientific">Asaccharospora irregularis DSM 2635</name>
    <dbReference type="NCBI Taxonomy" id="1121321"/>
    <lineage>
        <taxon>Bacteria</taxon>
        <taxon>Bacillati</taxon>
        <taxon>Bacillota</taxon>
        <taxon>Clostridia</taxon>
        <taxon>Peptostreptococcales</taxon>
        <taxon>Peptostreptococcaceae</taxon>
        <taxon>Asaccharospora</taxon>
    </lineage>
</organism>
<keyword evidence="1" id="KW-0812">Transmembrane</keyword>
<evidence type="ECO:0000256" key="1">
    <source>
        <dbReference type="SAM" id="Phobius"/>
    </source>
</evidence>
<feature type="transmembrane region" description="Helical" evidence="1">
    <location>
        <begin position="12"/>
        <end position="41"/>
    </location>
</feature>
<feature type="transmembrane region" description="Helical" evidence="1">
    <location>
        <begin position="281"/>
        <end position="302"/>
    </location>
</feature>
<accession>A0A1M5L9S0</accession>
<dbReference type="PANTHER" id="PTHR41324">
    <property type="entry name" value="MEMBRANE PROTEIN-RELATED"/>
    <property type="match status" value="1"/>
</dbReference>
<keyword evidence="3" id="KW-1185">Reference proteome</keyword>
<proteinExistence type="predicted"/>
<dbReference type="OrthoDB" id="1950201at2"/>
<evidence type="ECO:0000313" key="2">
    <source>
        <dbReference type="EMBL" id="SHG61173.1"/>
    </source>
</evidence>